<accession>A0A1A8XK55</accession>
<protein>
    <recommendedName>
        <fullName evidence="4">Transmembrane protein</fullName>
    </recommendedName>
</protein>
<keyword evidence="1" id="KW-1133">Transmembrane helix</keyword>
<reference evidence="2 3" key="1">
    <citation type="submission" date="2016-06" db="EMBL/GenBank/DDBJ databases">
        <authorList>
            <person name="Kjaerup R.B."/>
            <person name="Dalgaard T.S."/>
            <person name="Juul-Madsen H.R."/>
        </authorList>
    </citation>
    <scope>NUCLEOTIDE SEQUENCE [LARGE SCALE GENOMIC DNA]</scope>
    <source>
        <strain evidence="2">3</strain>
    </source>
</reference>
<dbReference type="Proteomes" id="UP000199169">
    <property type="component" value="Unassembled WGS sequence"/>
</dbReference>
<name>A0A1A8XK55_9PROT</name>
<dbReference type="InterPro" id="IPR032314">
    <property type="entry name" value="DUF4845"/>
</dbReference>
<organism evidence="2 3">
    <name type="scientific">Candidatus Accumulibacter aalborgensis</name>
    <dbReference type="NCBI Taxonomy" id="1860102"/>
    <lineage>
        <taxon>Bacteria</taxon>
        <taxon>Pseudomonadati</taxon>
        <taxon>Pseudomonadota</taxon>
        <taxon>Betaproteobacteria</taxon>
        <taxon>Candidatus Accumulibacter</taxon>
    </lineage>
</organism>
<evidence type="ECO:0008006" key="4">
    <source>
        <dbReference type="Google" id="ProtNLM"/>
    </source>
</evidence>
<keyword evidence="3" id="KW-1185">Reference proteome</keyword>
<sequence length="124" mass="13700">MLLMNRQRGLALSALMVWGVVIALVAILGIRVLPEYIDYYKIMHAVKAVAAESSGKTVGEIRQAFGKYAEVEHLKTIGPADLDIFKDDNEVVVAFTYEKRIPLVANVSLLIDFQGSSTGRNYGR</sequence>
<evidence type="ECO:0000313" key="2">
    <source>
        <dbReference type="EMBL" id="SBT04328.1"/>
    </source>
</evidence>
<dbReference type="STRING" id="1860102.ACCAA_130222"/>
<evidence type="ECO:0000313" key="3">
    <source>
        <dbReference type="Proteomes" id="UP000199169"/>
    </source>
</evidence>
<evidence type="ECO:0000256" key="1">
    <source>
        <dbReference type="SAM" id="Phobius"/>
    </source>
</evidence>
<dbReference type="EMBL" id="FLQX01000035">
    <property type="protein sequence ID" value="SBT04328.1"/>
    <property type="molecule type" value="Genomic_DNA"/>
</dbReference>
<proteinExistence type="predicted"/>
<dbReference type="Pfam" id="PF16137">
    <property type="entry name" value="DUF4845"/>
    <property type="match status" value="1"/>
</dbReference>
<keyword evidence="1" id="KW-0472">Membrane</keyword>
<keyword evidence="1" id="KW-0812">Transmembrane</keyword>
<feature type="transmembrane region" description="Helical" evidence="1">
    <location>
        <begin position="12"/>
        <end position="33"/>
    </location>
</feature>
<dbReference type="AlphaFoldDB" id="A0A1A8XK55"/>
<gene>
    <name evidence="2" type="ORF">ACCAA_130222</name>
</gene>